<sequence>MSGPSCEHTGGGVQRSNERDVKSVVAKARTRVAGNLARALDGSTTSHHDALATSAATADRHVGSHVSSEALKTIRVIFHHDSSLVVPITTNFPSVEKDVDVVKSLVRSKVKLLKEGVELRLLHVFQSKI</sequence>
<dbReference type="Proteomes" id="UP001295469">
    <property type="component" value="Chromosome C05"/>
</dbReference>
<evidence type="ECO:0000256" key="1">
    <source>
        <dbReference type="SAM" id="MobiDB-lite"/>
    </source>
</evidence>
<evidence type="ECO:0000313" key="2">
    <source>
        <dbReference type="EMBL" id="CAF1926322.1"/>
    </source>
</evidence>
<organism evidence="2">
    <name type="scientific">Brassica napus</name>
    <name type="common">Rape</name>
    <dbReference type="NCBI Taxonomy" id="3708"/>
    <lineage>
        <taxon>Eukaryota</taxon>
        <taxon>Viridiplantae</taxon>
        <taxon>Streptophyta</taxon>
        <taxon>Embryophyta</taxon>
        <taxon>Tracheophyta</taxon>
        <taxon>Spermatophyta</taxon>
        <taxon>Magnoliopsida</taxon>
        <taxon>eudicotyledons</taxon>
        <taxon>Gunneridae</taxon>
        <taxon>Pentapetalae</taxon>
        <taxon>rosids</taxon>
        <taxon>malvids</taxon>
        <taxon>Brassicales</taxon>
        <taxon>Brassicaceae</taxon>
        <taxon>Brassiceae</taxon>
        <taxon>Brassica</taxon>
    </lineage>
</organism>
<gene>
    <name evidence="2" type="ORF">DARMORV10_C05P15510.1</name>
</gene>
<protein>
    <submittedName>
        <fullName evidence="2">(rape) hypothetical protein</fullName>
    </submittedName>
</protein>
<proteinExistence type="predicted"/>
<feature type="region of interest" description="Disordered" evidence="1">
    <location>
        <begin position="1"/>
        <end position="21"/>
    </location>
</feature>
<accession>A0A816KSI9</accession>
<dbReference type="EMBL" id="HG994369">
    <property type="protein sequence ID" value="CAF1926322.1"/>
    <property type="molecule type" value="Genomic_DNA"/>
</dbReference>
<dbReference type="AlphaFoldDB" id="A0A816KSI9"/>
<name>A0A816KSI9_BRANA</name>
<reference evidence="2" key="1">
    <citation type="submission" date="2021-01" db="EMBL/GenBank/DDBJ databases">
        <authorList>
            <consortium name="Genoscope - CEA"/>
            <person name="William W."/>
        </authorList>
    </citation>
    <scope>NUCLEOTIDE SEQUENCE</scope>
</reference>